<gene>
    <name evidence="6 9" type="primary">rpoE</name>
    <name evidence="9" type="ORF">D1953_05800</name>
</gene>
<protein>
    <recommendedName>
        <fullName evidence="6">Probable DNA-directed RNA polymerase subunit delta</fullName>
    </recommendedName>
    <alternativeName>
        <fullName evidence="6">RNAP delta factor</fullName>
    </alternativeName>
</protein>
<name>A0A398BDB5_9BACI</name>
<dbReference type="InterPro" id="IPR038087">
    <property type="entry name" value="RNAP_delta_N_dom_sf"/>
</dbReference>
<keyword evidence="3 6" id="KW-0808">Transferase</keyword>
<evidence type="ECO:0000259" key="8">
    <source>
        <dbReference type="PROSITE" id="PS51913"/>
    </source>
</evidence>
<dbReference type="Proteomes" id="UP000266016">
    <property type="component" value="Unassembled WGS sequence"/>
</dbReference>
<keyword evidence="5 6" id="KW-0804">Transcription</keyword>
<dbReference type="PROSITE" id="PS51913">
    <property type="entry name" value="HTH_HARE"/>
    <property type="match status" value="1"/>
</dbReference>
<reference evidence="9 10" key="1">
    <citation type="submission" date="2018-08" db="EMBL/GenBank/DDBJ databases">
        <title>Bacillus jemisoniae sp. nov., Bacillus chryseoplanitiae sp. nov., Bacillus resnikiae sp. nov., and Bacillus frankliniae sp. nov., isolated from Viking spacecraft and associated surfaces.</title>
        <authorList>
            <person name="Seuylemezian A."/>
            <person name="Vaishampayan P."/>
        </authorList>
    </citation>
    <scope>NUCLEOTIDE SEQUENCE [LARGE SCALE GENOMIC DNA]</scope>
    <source>
        <strain evidence="9 10">MA001</strain>
    </source>
</reference>
<dbReference type="GO" id="GO:0006355">
    <property type="term" value="P:regulation of DNA-templated transcription"/>
    <property type="evidence" value="ECO:0007669"/>
    <property type="project" value="UniProtKB-UniRule"/>
</dbReference>
<evidence type="ECO:0000256" key="6">
    <source>
        <dbReference type="HAMAP-Rule" id="MF_00357"/>
    </source>
</evidence>
<dbReference type="Gene3D" id="1.10.10.1250">
    <property type="entry name" value="RNA polymerase, subunit delta, N-terminal domain"/>
    <property type="match status" value="1"/>
</dbReference>
<dbReference type="InterPro" id="IPR029757">
    <property type="entry name" value="RpoE"/>
</dbReference>
<accession>A0A398BDB5</accession>
<comment type="caution">
    <text evidence="9">The sequence shown here is derived from an EMBL/GenBank/DDBJ whole genome shotgun (WGS) entry which is preliminary data.</text>
</comment>
<dbReference type="GO" id="GO:0006351">
    <property type="term" value="P:DNA-templated transcription"/>
    <property type="evidence" value="ECO:0007669"/>
    <property type="project" value="InterPro"/>
</dbReference>
<proteinExistence type="inferred from homology"/>
<dbReference type="InterPro" id="IPR007759">
    <property type="entry name" value="Asxl_HARE-HTH"/>
</dbReference>
<organism evidence="9 10">
    <name type="scientific">Peribacillus asahii</name>
    <dbReference type="NCBI Taxonomy" id="228899"/>
    <lineage>
        <taxon>Bacteria</taxon>
        <taxon>Bacillati</taxon>
        <taxon>Bacillota</taxon>
        <taxon>Bacilli</taxon>
        <taxon>Bacillales</taxon>
        <taxon>Bacillaceae</taxon>
        <taxon>Peribacillus</taxon>
    </lineage>
</organism>
<evidence type="ECO:0000256" key="2">
    <source>
        <dbReference type="ARBA" id="ARBA00022478"/>
    </source>
</evidence>
<evidence type="ECO:0000256" key="5">
    <source>
        <dbReference type="ARBA" id="ARBA00023163"/>
    </source>
</evidence>
<dbReference type="NCBIfam" id="TIGR04567">
    <property type="entry name" value="RNAP_delt_lowGC"/>
    <property type="match status" value="1"/>
</dbReference>
<evidence type="ECO:0000256" key="3">
    <source>
        <dbReference type="ARBA" id="ARBA00022679"/>
    </source>
</evidence>
<comment type="function">
    <text evidence="6">Participates in both the initiation and recycling phases of transcription. In the presence of the delta subunit, RNAP displays an increased specificity of transcription, a decreased affinity for nucleic acids, and an increased efficiency of RNA synthesis because of enhanced recycling.</text>
</comment>
<dbReference type="HAMAP" id="MF_00357">
    <property type="entry name" value="RNApol_bact_RpoE"/>
    <property type="match status" value="1"/>
</dbReference>
<dbReference type="AlphaFoldDB" id="A0A398BDB5"/>
<feature type="domain" description="HTH HARE-type" evidence="8">
    <location>
        <begin position="14"/>
        <end position="81"/>
    </location>
</feature>
<comment type="similarity">
    <text evidence="1 6">Belongs to the RpoE family.</text>
</comment>
<dbReference type="Pfam" id="PF05066">
    <property type="entry name" value="HARE-HTH"/>
    <property type="match status" value="1"/>
</dbReference>
<evidence type="ECO:0000256" key="1">
    <source>
        <dbReference type="ARBA" id="ARBA00009828"/>
    </source>
</evidence>
<feature type="region of interest" description="Disordered" evidence="7">
    <location>
        <begin position="123"/>
        <end position="196"/>
    </location>
</feature>
<keyword evidence="4 6" id="KW-0548">Nucleotidyltransferase</keyword>
<dbReference type="GO" id="GO:0000428">
    <property type="term" value="C:DNA-directed RNA polymerase complex"/>
    <property type="evidence" value="ECO:0007669"/>
    <property type="project" value="UniProtKB-KW"/>
</dbReference>
<dbReference type="GO" id="GO:0003899">
    <property type="term" value="F:DNA-directed RNA polymerase activity"/>
    <property type="evidence" value="ECO:0007669"/>
    <property type="project" value="UniProtKB-UniRule"/>
</dbReference>
<evidence type="ECO:0000256" key="4">
    <source>
        <dbReference type="ARBA" id="ARBA00022695"/>
    </source>
</evidence>
<evidence type="ECO:0000256" key="7">
    <source>
        <dbReference type="SAM" id="MobiDB-lite"/>
    </source>
</evidence>
<keyword evidence="2 6" id="KW-0240">DNA-directed RNA polymerase</keyword>
<evidence type="ECO:0000313" key="9">
    <source>
        <dbReference type="EMBL" id="RID87391.1"/>
    </source>
</evidence>
<keyword evidence="10" id="KW-1185">Reference proteome</keyword>
<sequence>MSLQQCSKEQLAEMSLIELAYDLLVEKNEPVFFNDLVAEMAALKGVSKEELASKIAQFYTDLNVDGRFTSLGENRWGLKIWYPVDQVEEEVVHTDKPKKKKKSKKAAAAVLDGFDELDDEDLEFDEDLEDLAEDLDDSEDDDLLDDDDDLDDDLLDDVDEEEDLDEDLLKDEEFELDEEDEEEEEDELFEDEEDKK</sequence>
<dbReference type="EMBL" id="QWVS01000012">
    <property type="protein sequence ID" value="RID87391.1"/>
    <property type="molecule type" value="Genomic_DNA"/>
</dbReference>
<evidence type="ECO:0000313" key="10">
    <source>
        <dbReference type="Proteomes" id="UP000266016"/>
    </source>
</evidence>
<comment type="subunit">
    <text evidence="6">RNAP is composed of a core of 2 alpha, a beta and a beta' subunits. The core is associated with a delta subunit and one of several sigma factors.</text>
</comment>